<evidence type="ECO:0000313" key="6">
    <source>
        <dbReference type="Proteomes" id="UP000639772"/>
    </source>
</evidence>
<feature type="domain" description="DUF3741" evidence="4">
    <location>
        <begin position="69"/>
        <end position="91"/>
    </location>
</feature>
<dbReference type="Pfam" id="PF14383">
    <property type="entry name" value="VARLMGL"/>
    <property type="match status" value="1"/>
</dbReference>
<dbReference type="Pfam" id="PF12552">
    <property type="entry name" value="DUF3741"/>
    <property type="match status" value="1"/>
</dbReference>
<feature type="region of interest" description="Disordered" evidence="1">
    <location>
        <begin position="281"/>
        <end position="301"/>
    </location>
</feature>
<evidence type="ECO:0000259" key="2">
    <source>
        <dbReference type="Pfam" id="PF12552"/>
    </source>
</evidence>
<dbReference type="Proteomes" id="UP000639772">
    <property type="component" value="Unassembled WGS sequence"/>
</dbReference>
<evidence type="ECO:0000259" key="3">
    <source>
        <dbReference type="Pfam" id="PF14309"/>
    </source>
</evidence>
<feature type="region of interest" description="Disordered" evidence="1">
    <location>
        <begin position="489"/>
        <end position="530"/>
    </location>
</feature>
<dbReference type="Pfam" id="PF14309">
    <property type="entry name" value="DUF4378"/>
    <property type="match status" value="1"/>
</dbReference>
<dbReference type="InterPro" id="IPR022212">
    <property type="entry name" value="DUF3741"/>
</dbReference>
<dbReference type="AlphaFoldDB" id="A0A835RK82"/>
<dbReference type="PANTHER" id="PTHR46634:SF3">
    <property type="entry name" value="M REDUCTASE II SUBUNIT GAMMA, PUTATIVE (DUF3741)-RELATED"/>
    <property type="match status" value="1"/>
</dbReference>
<feature type="region of interest" description="Disordered" evidence="1">
    <location>
        <begin position="592"/>
        <end position="683"/>
    </location>
</feature>
<gene>
    <name evidence="5" type="ORF">HPP92_004650</name>
</gene>
<feature type="compositionally biased region" description="Basic and acidic residues" evidence="1">
    <location>
        <begin position="633"/>
        <end position="646"/>
    </location>
</feature>
<feature type="domain" description="DUF4378" evidence="3">
    <location>
        <begin position="726"/>
        <end position="888"/>
    </location>
</feature>
<dbReference type="InterPro" id="IPR025486">
    <property type="entry name" value="DUF4378"/>
</dbReference>
<evidence type="ECO:0000256" key="1">
    <source>
        <dbReference type="SAM" id="MobiDB-lite"/>
    </source>
</evidence>
<feature type="domain" description="DUF3741" evidence="2">
    <location>
        <begin position="157"/>
        <end position="201"/>
    </location>
</feature>
<dbReference type="PANTHER" id="PTHR46634">
    <property type="entry name" value="M REDUCTASE II SUBUNIT GAMMA, PUTATIVE (DUF3741)-RELATED"/>
    <property type="match status" value="1"/>
</dbReference>
<sequence>MINLFDLSISMAGNKLFNEKANHKGSTSGRNISDAIRKAIDPTEVLHDDVQDKTPMKMLIAQEMSRDMENKRKTPNVIAKLMGLEDSMPAVTPIKRNIQHGGSFRSHSVVRTLADHQLPQVGYSRRSKSGEFHSYDFDNKDYDISQESQEKRMSLVREKFMEAKRLARDEKLLESKEFHDALEILNSNRELFLKFLEEPNSLFAKDFKEVDSIRAPAQAKRITVLKPSKTVEGKSENQLKQHKDDGGWERHYTPWSSNVVHHPRNEKLSQPTRIVILKPSPRKHSEMKGTEAPIGSSPEPPKGRVYHGGLKGGNQVDSRELAKQITLQMCESLSRRHRRDESLLSSVFSNGYVGDDSSFNGSDGCAEEEDNYISDSEIASSWDYTCNRYGSPYSHSSLSRDCYSPESSVIREAKKRLSERWTLVATNGLYQEKLQERSSSTLGEMLAIRELKRENRSDVRSMGSRSCGREEDFSMPGACLSIVRTKDDNGGDGSNCHLARSKSVPSSSSTFDNISSNSDEITKPRSGKTSFKGRVSSLFFSKNRKGGREKSASSSLESSQGVSAIIEADIAAKKHEDSGIVRNFSPGEKFQGNFEAASGVSSSITELKNDKQDETRTTTKVTREEPEGPSSENQERITEKFVENQDHPSPTSILDAPFGDDSSNTSSLKPETINNSETPLKPTPIESIARTLSWDDSCSEASSPSHPFKLATTLSKAGEHVIEDLLFAQNLLSASGLFKNRPSFVFDGWHMPDTPLDSQLLDKLLDRDEEDAKSRERRSNQRLLFDCVNLVLLEIGRAAETSAYRCTATQDGLFNGAPVAARVWDIVRKRVLVGLELDAGEANDGRGVVEKLMEREISGSEWLGFLELETVAISKEIGAQVFEDLVGEAFVELIGS</sequence>
<dbReference type="InterPro" id="IPR032795">
    <property type="entry name" value="DUF3741-assoc"/>
</dbReference>
<evidence type="ECO:0000313" key="5">
    <source>
        <dbReference type="EMBL" id="KAG0493656.1"/>
    </source>
</evidence>
<feature type="compositionally biased region" description="Polar residues" evidence="1">
    <location>
        <begin position="661"/>
        <end position="678"/>
    </location>
</feature>
<accession>A0A835RK82</accession>
<feature type="compositionally biased region" description="Basic and acidic residues" evidence="1">
    <location>
        <begin position="607"/>
        <end position="626"/>
    </location>
</feature>
<feature type="region of interest" description="Disordered" evidence="1">
    <location>
        <begin position="228"/>
        <end position="248"/>
    </location>
</feature>
<evidence type="ECO:0000259" key="4">
    <source>
        <dbReference type="Pfam" id="PF14383"/>
    </source>
</evidence>
<comment type="caution">
    <text evidence="5">The sequence shown here is derived from an EMBL/GenBank/DDBJ whole genome shotgun (WGS) entry which is preliminary data.</text>
</comment>
<organism evidence="5 6">
    <name type="scientific">Vanilla planifolia</name>
    <name type="common">Vanilla</name>
    <dbReference type="NCBI Taxonomy" id="51239"/>
    <lineage>
        <taxon>Eukaryota</taxon>
        <taxon>Viridiplantae</taxon>
        <taxon>Streptophyta</taxon>
        <taxon>Embryophyta</taxon>
        <taxon>Tracheophyta</taxon>
        <taxon>Spermatophyta</taxon>
        <taxon>Magnoliopsida</taxon>
        <taxon>Liliopsida</taxon>
        <taxon>Asparagales</taxon>
        <taxon>Orchidaceae</taxon>
        <taxon>Vanilloideae</taxon>
        <taxon>Vanilleae</taxon>
        <taxon>Vanilla</taxon>
    </lineage>
</organism>
<feature type="compositionally biased region" description="Low complexity" evidence="1">
    <location>
        <begin position="506"/>
        <end position="519"/>
    </location>
</feature>
<name>A0A835RK82_VANPL</name>
<dbReference type="OrthoDB" id="1932693at2759"/>
<proteinExistence type="predicted"/>
<reference evidence="5 6" key="1">
    <citation type="journal article" date="2020" name="Nat. Food">
        <title>A phased Vanilla planifolia genome enables genetic improvement of flavour and production.</title>
        <authorList>
            <person name="Hasing T."/>
            <person name="Tang H."/>
            <person name="Brym M."/>
            <person name="Khazi F."/>
            <person name="Huang T."/>
            <person name="Chambers A.H."/>
        </authorList>
    </citation>
    <scope>NUCLEOTIDE SEQUENCE [LARGE SCALE GENOMIC DNA]</scope>
    <source>
        <tissue evidence="5">Leaf</tissue>
    </source>
</reference>
<protein>
    <submittedName>
        <fullName evidence="5">Uncharacterized protein</fullName>
    </submittedName>
</protein>
<feature type="compositionally biased region" description="Basic and acidic residues" evidence="1">
    <location>
        <begin position="229"/>
        <end position="248"/>
    </location>
</feature>
<dbReference type="EMBL" id="JADCNM010000002">
    <property type="protein sequence ID" value="KAG0493656.1"/>
    <property type="molecule type" value="Genomic_DNA"/>
</dbReference>